<dbReference type="Proteomes" id="UP000831701">
    <property type="component" value="Chromosome 3"/>
</dbReference>
<accession>A0ACB8X3P0</accession>
<sequence>MELRHSGGMGEKHEIPKELLKKYLGCREPGRDDGGANSVFREASVLCFTETWLHDNIPDSLVSLPGFQLVRGDRSCADSRKKKGGGVAVYIGEQQVVQPWTHHGEEACVQPGHRTVISESSPYYLPREFSPTIVITIYIPPPAANASPTNDENS</sequence>
<keyword evidence="2" id="KW-1185">Reference proteome</keyword>
<protein>
    <submittedName>
        <fullName evidence="1">Uncharacterized protein</fullName>
    </submittedName>
</protein>
<evidence type="ECO:0000313" key="2">
    <source>
        <dbReference type="Proteomes" id="UP000831701"/>
    </source>
</evidence>
<gene>
    <name evidence="1" type="ORF">L3Q82_021175</name>
</gene>
<organism evidence="1 2">
    <name type="scientific">Scortum barcoo</name>
    <name type="common">barcoo grunter</name>
    <dbReference type="NCBI Taxonomy" id="214431"/>
    <lineage>
        <taxon>Eukaryota</taxon>
        <taxon>Metazoa</taxon>
        <taxon>Chordata</taxon>
        <taxon>Craniata</taxon>
        <taxon>Vertebrata</taxon>
        <taxon>Euteleostomi</taxon>
        <taxon>Actinopterygii</taxon>
        <taxon>Neopterygii</taxon>
        <taxon>Teleostei</taxon>
        <taxon>Neoteleostei</taxon>
        <taxon>Acanthomorphata</taxon>
        <taxon>Eupercaria</taxon>
        <taxon>Centrarchiformes</taxon>
        <taxon>Terapontoidei</taxon>
        <taxon>Terapontidae</taxon>
        <taxon>Scortum</taxon>
    </lineage>
</organism>
<reference evidence="1" key="1">
    <citation type="submission" date="2022-04" db="EMBL/GenBank/DDBJ databases">
        <title>Jade perch genome.</title>
        <authorList>
            <person name="Chao B."/>
        </authorList>
    </citation>
    <scope>NUCLEOTIDE SEQUENCE</scope>
    <source>
        <strain evidence="1">CB-2022</strain>
    </source>
</reference>
<proteinExistence type="predicted"/>
<comment type="caution">
    <text evidence="1">The sequence shown here is derived from an EMBL/GenBank/DDBJ whole genome shotgun (WGS) entry which is preliminary data.</text>
</comment>
<name>A0ACB8X3P0_9TELE</name>
<evidence type="ECO:0000313" key="1">
    <source>
        <dbReference type="EMBL" id="KAI3374596.1"/>
    </source>
</evidence>
<dbReference type="EMBL" id="CM041533">
    <property type="protein sequence ID" value="KAI3374596.1"/>
    <property type="molecule type" value="Genomic_DNA"/>
</dbReference>